<evidence type="ECO:0000256" key="1">
    <source>
        <dbReference type="SAM" id="SignalP"/>
    </source>
</evidence>
<keyword evidence="1" id="KW-0732">Signal</keyword>
<gene>
    <name evidence="2" type="ORF">KC675_04555</name>
</gene>
<feature type="chain" id="PRO_5037234899" evidence="1">
    <location>
        <begin position="26"/>
        <end position="430"/>
    </location>
</feature>
<dbReference type="PROSITE" id="PS51257">
    <property type="entry name" value="PROKAR_LIPOPROTEIN"/>
    <property type="match status" value="1"/>
</dbReference>
<dbReference type="EMBL" id="JAGQLL010000058">
    <property type="protein sequence ID" value="MCA9380422.1"/>
    <property type="molecule type" value="Genomic_DNA"/>
</dbReference>
<sequence length="430" mass="48272">MNNHKFAKIFLLLVVSLLFLTGCKKDDTSTQNGDGNNDQVTLIWWNMFDSEENVKPLIDAFTSQNPNVVIQYRQQGITGGVTSYRNLLDNALTDAESINDPDIFTLENTWVGKYQEYISPAPSNIIGSDYYNDFYPIVKEDFGKVNSLGVPLYVDALAVIYNKDKLIEGGYTIPDNDWSEFKNQAKSLTQRDTNNKIVSAGFAAASAENVQFNFDILSLLILQNGADLNSPSVLSTFATNSDVEGAFNFYEEFSASTGSWNDEQKLDVAAFLEGKLAMFIAPSWRLNDILIYNEKYNLGLDIGIASVPQLSGTDNISWGTYWGQTVSKESPNTDVAWEFVKFIAEADQLRALDQKVKENGRMVGVFYPRLSMSSEISDDPYLRVYTQAMPFAKSWDMKDGYIIESEFNNYFKDRGSDLNQIQSAINSTIN</sequence>
<dbReference type="InterPro" id="IPR006059">
    <property type="entry name" value="SBP"/>
</dbReference>
<dbReference type="PANTHER" id="PTHR43649:SF12">
    <property type="entry name" value="DIACETYLCHITOBIOSE BINDING PROTEIN DASA"/>
    <property type="match status" value="1"/>
</dbReference>
<dbReference type="InterPro" id="IPR050490">
    <property type="entry name" value="Bact_solute-bd_prot1"/>
</dbReference>
<dbReference type="AlphaFoldDB" id="A0A955I879"/>
<reference evidence="2" key="1">
    <citation type="submission" date="2020-04" db="EMBL/GenBank/DDBJ databases">
        <authorList>
            <person name="Zhang T."/>
        </authorList>
    </citation>
    <scope>NUCLEOTIDE SEQUENCE</scope>
    <source>
        <strain evidence="2">HKST-UBA15</strain>
    </source>
</reference>
<evidence type="ECO:0000313" key="2">
    <source>
        <dbReference type="EMBL" id="MCA9380422.1"/>
    </source>
</evidence>
<organism evidence="2 3">
    <name type="scientific">Candidatus Dojkabacteria bacterium</name>
    <dbReference type="NCBI Taxonomy" id="2099670"/>
    <lineage>
        <taxon>Bacteria</taxon>
        <taxon>Candidatus Dojkabacteria</taxon>
    </lineage>
</organism>
<dbReference type="Proteomes" id="UP000745577">
    <property type="component" value="Unassembled WGS sequence"/>
</dbReference>
<dbReference type="Gene3D" id="3.40.190.10">
    <property type="entry name" value="Periplasmic binding protein-like II"/>
    <property type="match status" value="1"/>
</dbReference>
<accession>A0A955I879</accession>
<reference evidence="2" key="2">
    <citation type="journal article" date="2021" name="Microbiome">
        <title>Successional dynamics and alternative stable states in a saline activated sludge microbial community over 9 years.</title>
        <authorList>
            <person name="Wang Y."/>
            <person name="Ye J."/>
            <person name="Ju F."/>
            <person name="Liu L."/>
            <person name="Boyd J.A."/>
            <person name="Deng Y."/>
            <person name="Parks D.H."/>
            <person name="Jiang X."/>
            <person name="Yin X."/>
            <person name="Woodcroft B.J."/>
            <person name="Tyson G.W."/>
            <person name="Hugenholtz P."/>
            <person name="Polz M.F."/>
            <person name="Zhang T."/>
        </authorList>
    </citation>
    <scope>NUCLEOTIDE SEQUENCE</scope>
    <source>
        <strain evidence="2">HKST-UBA15</strain>
    </source>
</reference>
<dbReference type="SUPFAM" id="SSF53850">
    <property type="entry name" value="Periplasmic binding protein-like II"/>
    <property type="match status" value="1"/>
</dbReference>
<dbReference type="Pfam" id="PF01547">
    <property type="entry name" value="SBP_bac_1"/>
    <property type="match status" value="1"/>
</dbReference>
<dbReference type="PANTHER" id="PTHR43649">
    <property type="entry name" value="ARABINOSE-BINDING PROTEIN-RELATED"/>
    <property type="match status" value="1"/>
</dbReference>
<proteinExistence type="predicted"/>
<evidence type="ECO:0000313" key="3">
    <source>
        <dbReference type="Proteomes" id="UP000745577"/>
    </source>
</evidence>
<feature type="signal peptide" evidence="1">
    <location>
        <begin position="1"/>
        <end position="25"/>
    </location>
</feature>
<comment type="caution">
    <text evidence="2">The sequence shown here is derived from an EMBL/GenBank/DDBJ whole genome shotgun (WGS) entry which is preliminary data.</text>
</comment>
<protein>
    <submittedName>
        <fullName evidence="2">Extracellular solute-binding protein</fullName>
    </submittedName>
</protein>
<name>A0A955I879_9BACT</name>